<organism evidence="8 9">
    <name type="scientific">Mycolicibacterium chitae</name>
    <name type="common">Mycobacterium chitae</name>
    <dbReference type="NCBI Taxonomy" id="1792"/>
    <lineage>
        <taxon>Bacteria</taxon>
        <taxon>Bacillati</taxon>
        <taxon>Actinomycetota</taxon>
        <taxon>Actinomycetes</taxon>
        <taxon>Mycobacteriales</taxon>
        <taxon>Mycobacteriaceae</taxon>
        <taxon>Mycolicibacterium</taxon>
    </lineage>
</organism>
<evidence type="ECO:0000256" key="7">
    <source>
        <dbReference type="SAM" id="Phobius"/>
    </source>
</evidence>
<dbReference type="AlphaFoldDB" id="A0A448I206"/>
<evidence type="ECO:0000256" key="3">
    <source>
        <dbReference type="ARBA" id="ARBA00022475"/>
    </source>
</evidence>
<name>A0A448I206_MYCCI</name>
<proteinExistence type="inferred from homology"/>
<evidence type="ECO:0000256" key="5">
    <source>
        <dbReference type="ARBA" id="ARBA00022989"/>
    </source>
</evidence>
<protein>
    <submittedName>
        <fullName evidence="8">DoxX family protein</fullName>
    </submittedName>
</protein>
<evidence type="ECO:0000256" key="1">
    <source>
        <dbReference type="ARBA" id="ARBA00004651"/>
    </source>
</evidence>
<dbReference type="InterPro" id="IPR032808">
    <property type="entry name" value="DoxX"/>
</dbReference>
<evidence type="ECO:0000256" key="4">
    <source>
        <dbReference type="ARBA" id="ARBA00022692"/>
    </source>
</evidence>
<dbReference type="Pfam" id="PF07681">
    <property type="entry name" value="DoxX"/>
    <property type="match status" value="1"/>
</dbReference>
<sequence>MRSAPIFLPPMTTEFDARLATSGRNFGLLALRFAIGAAILQAGLLKLFDYGTVVESMEQSGWRMPQLAAFLVTAAESLGGIGLLLGLVTPLAAMAVLAAMIDAWAVNVSGAAFWSDPFNVPFLIGFGALALLFTGAGTFSLDERLWGRDTWPRLVSVTLLVVAVAAAVATWVLLNGTNPIHLSTPAG</sequence>
<feature type="transmembrane region" description="Helical" evidence="7">
    <location>
        <begin position="95"/>
        <end position="114"/>
    </location>
</feature>
<feature type="transmembrane region" description="Helical" evidence="7">
    <location>
        <begin position="153"/>
        <end position="174"/>
    </location>
</feature>
<accession>A0A448I206</accession>
<keyword evidence="6 7" id="KW-0472">Membrane</keyword>
<dbReference type="EMBL" id="LR134355">
    <property type="protein sequence ID" value="VEG46425.1"/>
    <property type="molecule type" value="Genomic_DNA"/>
</dbReference>
<feature type="transmembrane region" description="Helical" evidence="7">
    <location>
        <begin position="120"/>
        <end position="141"/>
    </location>
</feature>
<reference evidence="8 9" key="1">
    <citation type="submission" date="2018-12" db="EMBL/GenBank/DDBJ databases">
        <authorList>
            <consortium name="Pathogen Informatics"/>
        </authorList>
    </citation>
    <scope>NUCLEOTIDE SEQUENCE [LARGE SCALE GENOMIC DNA]</scope>
    <source>
        <strain evidence="8 9">NCTC10485</strain>
    </source>
</reference>
<evidence type="ECO:0000256" key="6">
    <source>
        <dbReference type="ARBA" id="ARBA00023136"/>
    </source>
</evidence>
<dbReference type="PANTHER" id="PTHR33452:SF1">
    <property type="entry name" value="INNER MEMBRANE PROTEIN YPHA-RELATED"/>
    <property type="match status" value="1"/>
</dbReference>
<keyword evidence="3" id="KW-1003">Cell membrane</keyword>
<dbReference type="Proteomes" id="UP000282551">
    <property type="component" value="Chromosome"/>
</dbReference>
<keyword evidence="9" id="KW-1185">Reference proteome</keyword>
<keyword evidence="4 7" id="KW-0812">Transmembrane</keyword>
<evidence type="ECO:0000256" key="2">
    <source>
        <dbReference type="ARBA" id="ARBA00006679"/>
    </source>
</evidence>
<feature type="transmembrane region" description="Helical" evidence="7">
    <location>
        <begin position="26"/>
        <end position="48"/>
    </location>
</feature>
<dbReference type="PANTHER" id="PTHR33452">
    <property type="entry name" value="OXIDOREDUCTASE CATD-RELATED"/>
    <property type="match status" value="1"/>
</dbReference>
<evidence type="ECO:0000313" key="9">
    <source>
        <dbReference type="Proteomes" id="UP000282551"/>
    </source>
</evidence>
<comment type="subcellular location">
    <subcellularLocation>
        <location evidence="1">Cell membrane</location>
        <topology evidence="1">Multi-pass membrane protein</topology>
    </subcellularLocation>
</comment>
<feature type="transmembrane region" description="Helical" evidence="7">
    <location>
        <begin position="68"/>
        <end position="88"/>
    </location>
</feature>
<dbReference type="GO" id="GO:0005886">
    <property type="term" value="C:plasma membrane"/>
    <property type="evidence" value="ECO:0007669"/>
    <property type="project" value="UniProtKB-SubCell"/>
</dbReference>
<dbReference type="InterPro" id="IPR051907">
    <property type="entry name" value="DoxX-like_oxidoreductase"/>
</dbReference>
<keyword evidence="5 7" id="KW-1133">Transmembrane helix</keyword>
<comment type="similarity">
    <text evidence="2">Belongs to the DoxX family.</text>
</comment>
<evidence type="ECO:0000313" key="8">
    <source>
        <dbReference type="EMBL" id="VEG46425.1"/>
    </source>
</evidence>
<gene>
    <name evidence="8" type="ORF">NCTC10485_01088</name>
</gene>